<dbReference type="EMBL" id="BLQM01000197">
    <property type="protein sequence ID" value="GMH74565.1"/>
    <property type="molecule type" value="Genomic_DNA"/>
</dbReference>
<dbReference type="InterPro" id="IPR050067">
    <property type="entry name" value="IPM_dehydratase_rel_enz"/>
</dbReference>
<dbReference type="Proteomes" id="UP001162640">
    <property type="component" value="Unassembled WGS sequence"/>
</dbReference>
<evidence type="ECO:0000259" key="15">
    <source>
        <dbReference type="Pfam" id="PF00330"/>
    </source>
</evidence>
<feature type="domain" description="Aconitase/3-isopropylmalate dehydratase large subunit alpha/beta/alpha" evidence="15">
    <location>
        <begin position="5"/>
        <end position="144"/>
    </location>
</feature>
<dbReference type="PANTHER" id="PTHR43822:SF9">
    <property type="entry name" value="3-ISOPROPYLMALATE DEHYDRATASE"/>
    <property type="match status" value="1"/>
</dbReference>
<gene>
    <name evidence="16" type="ORF">TL16_g06499</name>
</gene>
<evidence type="ECO:0000256" key="5">
    <source>
        <dbReference type="ARBA" id="ARBA00011998"/>
    </source>
</evidence>
<comment type="catalytic activity">
    <reaction evidence="1">
        <text>(2R,3S)-3-isopropylmalate = (2S)-2-isopropylmalate</text>
        <dbReference type="Rhea" id="RHEA:32287"/>
        <dbReference type="ChEBI" id="CHEBI:1178"/>
        <dbReference type="ChEBI" id="CHEBI:35121"/>
        <dbReference type="EC" id="4.2.1.33"/>
    </reaction>
</comment>
<keyword evidence="10" id="KW-0408">Iron</keyword>
<proteinExistence type="predicted"/>
<evidence type="ECO:0000256" key="10">
    <source>
        <dbReference type="ARBA" id="ARBA00023004"/>
    </source>
</evidence>
<evidence type="ECO:0000256" key="2">
    <source>
        <dbReference type="ARBA" id="ARBA00001966"/>
    </source>
</evidence>
<dbReference type="GO" id="GO:0009098">
    <property type="term" value="P:L-leucine biosynthetic process"/>
    <property type="evidence" value="ECO:0007669"/>
    <property type="project" value="UniProtKB-KW"/>
</dbReference>
<protein>
    <recommendedName>
        <fullName evidence="5">3-isopropylmalate dehydratase</fullName>
        <ecNumber evidence="5">4.2.1.33</ecNumber>
    </recommendedName>
</protein>
<evidence type="ECO:0000256" key="13">
    <source>
        <dbReference type="ARBA" id="ARBA00023304"/>
    </source>
</evidence>
<dbReference type="InterPro" id="IPR001030">
    <property type="entry name" value="Acoase/IPM_deHydtase_lsu_aba"/>
</dbReference>
<evidence type="ECO:0000256" key="9">
    <source>
        <dbReference type="ARBA" id="ARBA00022723"/>
    </source>
</evidence>
<keyword evidence="12" id="KW-0456">Lyase</keyword>
<reference evidence="17" key="1">
    <citation type="journal article" date="2023" name="Commun. Biol.">
        <title>Genome analysis of Parmales, the sister group of diatoms, reveals the evolutionary specialization of diatoms from phago-mixotrophs to photoautotrophs.</title>
        <authorList>
            <person name="Ban H."/>
            <person name="Sato S."/>
            <person name="Yoshikawa S."/>
            <person name="Yamada K."/>
            <person name="Nakamura Y."/>
            <person name="Ichinomiya M."/>
            <person name="Sato N."/>
            <person name="Blanc-Mathieu R."/>
            <person name="Endo H."/>
            <person name="Kuwata A."/>
            <person name="Ogata H."/>
        </authorList>
    </citation>
    <scope>NUCLEOTIDE SEQUENCE [LARGE SCALE GENOMIC DNA]</scope>
</reference>
<organism evidence="16 17">
    <name type="scientific">Triparma laevis f. inornata</name>
    <dbReference type="NCBI Taxonomy" id="1714386"/>
    <lineage>
        <taxon>Eukaryota</taxon>
        <taxon>Sar</taxon>
        <taxon>Stramenopiles</taxon>
        <taxon>Ochrophyta</taxon>
        <taxon>Bolidophyceae</taxon>
        <taxon>Parmales</taxon>
        <taxon>Triparmaceae</taxon>
        <taxon>Triparma</taxon>
    </lineage>
</organism>
<keyword evidence="9" id="KW-0479">Metal-binding</keyword>
<comment type="pathway">
    <text evidence="4">Amino-acid biosynthesis; L-leucine biosynthesis; L-leucine from 3-methyl-2-oxobutanoate: step 2/4.</text>
</comment>
<evidence type="ECO:0000313" key="16">
    <source>
        <dbReference type="EMBL" id="GMH74565.1"/>
    </source>
</evidence>
<evidence type="ECO:0000256" key="14">
    <source>
        <dbReference type="SAM" id="MobiDB-lite"/>
    </source>
</evidence>
<dbReference type="AlphaFoldDB" id="A0A9W7AR96"/>
<comment type="cofactor">
    <cofactor evidence="2">
        <name>[4Fe-4S] cluster</name>
        <dbReference type="ChEBI" id="CHEBI:49883"/>
    </cofactor>
</comment>
<comment type="function">
    <text evidence="3">Catalyzes the isomerization between 2-isopropylmalate and 3-isopropylmalate, via the formation of 2-isopropylmaleate.</text>
</comment>
<name>A0A9W7AR96_9STRA</name>
<evidence type="ECO:0000256" key="8">
    <source>
        <dbReference type="ARBA" id="ARBA00022605"/>
    </source>
</evidence>
<comment type="caution">
    <text evidence="16">The sequence shown here is derived from an EMBL/GenBank/DDBJ whole genome shotgun (WGS) entry which is preliminary data.</text>
</comment>
<feature type="region of interest" description="Disordered" evidence="14">
    <location>
        <begin position="42"/>
        <end position="70"/>
    </location>
</feature>
<accession>A0A9W7AR96</accession>
<keyword evidence="8" id="KW-0028">Amino-acid biosynthesis</keyword>
<evidence type="ECO:0000256" key="6">
    <source>
        <dbReference type="ARBA" id="ARBA00022430"/>
    </source>
</evidence>
<evidence type="ECO:0000256" key="3">
    <source>
        <dbReference type="ARBA" id="ARBA00002695"/>
    </source>
</evidence>
<dbReference type="InterPro" id="IPR036008">
    <property type="entry name" value="Aconitase_4Fe-4S_dom"/>
</dbReference>
<evidence type="ECO:0000256" key="1">
    <source>
        <dbReference type="ARBA" id="ARBA00000491"/>
    </source>
</evidence>
<dbReference type="Pfam" id="PF00330">
    <property type="entry name" value="Aconitase"/>
    <property type="match status" value="1"/>
</dbReference>
<keyword evidence="6" id="KW-0432">Leucine biosynthesis</keyword>
<keyword evidence="11" id="KW-0411">Iron-sulfur</keyword>
<dbReference type="PANTHER" id="PTHR43822">
    <property type="entry name" value="HOMOACONITASE, MITOCHONDRIAL-RELATED"/>
    <property type="match status" value="1"/>
</dbReference>
<evidence type="ECO:0000256" key="12">
    <source>
        <dbReference type="ARBA" id="ARBA00023239"/>
    </source>
</evidence>
<dbReference type="Gene3D" id="3.30.499.10">
    <property type="entry name" value="Aconitase, domain 3"/>
    <property type="match status" value="1"/>
</dbReference>
<dbReference type="SUPFAM" id="SSF53732">
    <property type="entry name" value="Aconitase iron-sulfur domain"/>
    <property type="match status" value="1"/>
</dbReference>
<dbReference type="GO" id="GO:0046872">
    <property type="term" value="F:metal ion binding"/>
    <property type="evidence" value="ECO:0007669"/>
    <property type="project" value="UniProtKB-KW"/>
</dbReference>
<evidence type="ECO:0000256" key="11">
    <source>
        <dbReference type="ARBA" id="ARBA00023014"/>
    </source>
</evidence>
<dbReference type="GO" id="GO:0051539">
    <property type="term" value="F:4 iron, 4 sulfur cluster binding"/>
    <property type="evidence" value="ECO:0007669"/>
    <property type="project" value="UniProtKB-KW"/>
</dbReference>
<dbReference type="PROSITE" id="PS00450">
    <property type="entry name" value="ACONITASE_1"/>
    <property type="match status" value="1"/>
</dbReference>
<dbReference type="PRINTS" id="PR00415">
    <property type="entry name" value="ACONITASE"/>
</dbReference>
<evidence type="ECO:0000256" key="7">
    <source>
        <dbReference type="ARBA" id="ARBA00022485"/>
    </source>
</evidence>
<dbReference type="GO" id="GO:0003861">
    <property type="term" value="F:3-isopropylmalate dehydratase activity"/>
    <property type="evidence" value="ECO:0007669"/>
    <property type="project" value="UniProtKB-EC"/>
</dbReference>
<keyword evidence="13" id="KW-0100">Branched-chain amino acid biosynthesis</keyword>
<dbReference type="InterPro" id="IPR015931">
    <property type="entry name" value="Acnase/IPM_dHydase_lsu_aba_1/3"/>
</dbReference>
<dbReference type="InterPro" id="IPR018136">
    <property type="entry name" value="Aconitase_4Fe-4S_BS"/>
</dbReference>
<feature type="compositionally biased region" description="Basic and acidic residues" evidence="14">
    <location>
        <begin position="59"/>
        <end position="70"/>
    </location>
</feature>
<evidence type="ECO:0000256" key="4">
    <source>
        <dbReference type="ARBA" id="ARBA00004729"/>
    </source>
</evidence>
<evidence type="ECO:0000313" key="17">
    <source>
        <dbReference type="Proteomes" id="UP001162640"/>
    </source>
</evidence>
<dbReference type="EC" id="4.2.1.33" evidence="5"/>
<keyword evidence="7" id="KW-0004">4Fe-4S</keyword>
<sequence>MSPSSGSEWDSAVTYWKSLKSDADAVYDKTVVIQAGDIAPTVTWGTSPQDVAPITGKVPDPENSKDDSRKAAMKRSLEYIGLEANQELDGVEIDKAFIGSCTNGRIEDMRAVAAIAKGRKVKEGVDALVVPGSGLVKKQAEDEG</sequence>